<evidence type="ECO:0000313" key="2">
    <source>
        <dbReference type="Proteomes" id="UP001589610"/>
    </source>
</evidence>
<accession>A0ABV5TQH3</accession>
<proteinExistence type="predicted"/>
<name>A0ABV5TQH3_9ACTN</name>
<gene>
    <name evidence="1" type="ORF">ACFFRH_36890</name>
</gene>
<dbReference type="Proteomes" id="UP001589610">
    <property type="component" value="Unassembled WGS sequence"/>
</dbReference>
<protein>
    <submittedName>
        <fullName evidence="1">Uncharacterized protein</fullName>
    </submittedName>
</protein>
<reference evidence="1 2" key="1">
    <citation type="submission" date="2024-09" db="EMBL/GenBank/DDBJ databases">
        <authorList>
            <person name="Sun Q."/>
            <person name="Mori K."/>
        </authorList>
    </citation>
    <scope>NUCLEOTIDE SEQUENCE [LARGE SCALE GENOMIC DNA]</scope>
    <source>
        <strain evidence="1 2">JCM 3028</strain>
    </source>
</reference>
<dbReference type="EMBL" id="JBHMBS010000029">
    <property type="protein sequence ID" value="MFB9681086.1"/>
    <property type="molecule type" value="Genomic_DNA"/>
</dbReference>
<keyword evidence="2" id="KW-1185">Reference proteome</keyword>
<evidence type="ECO:0000313" key="1">
    <source>
        <dbReference type="EMBL" id="MFB9681086.1"/>
    </source>
</evidence>
<comment type="caution">
    <text evidence="1">The sequence shown here is derived from an EMBL/GenBank/DDBJ whole genome shotgun (WGS) entry which is preliminary data.</text>
</comment>
<organism evidence="1 2">
    <name type="scientific">Streptosporangium vulgare</name>
    <dbReference type="NCBI Taxonomy" id="46190"/>
    <lineage>
        <taxon>Bacteria</taxon>
        <taxon>Bacillati</taxon>
        <taxon>Actinomycetota</taxon>
        <taxon>Actinomycetes</taxon>
        <taxon>Streptosporangiales</taxon>
        <taxon>Streptosporangiaceae</taxon>
        <taxon>Streptosporangium</taxon>
    </lineage>
</organism>
<sequence>MLASKAEAACENFQKIFASCEGSYIDAVTFSAIGERDYLDFKLIQTQKWGVVTVLLEDVRYFKISKGDDLVSVFVDEVSVLCLPKTSQSWPDGAEGLVTRFDGLPELYWVRIIGPATISAVAAIMTVSVSQDPPEEN</sequence>
<dbReference type="RefSeq" id="WP_386162175.1">
    <property type="nucleotide sequence ID" value="NZ_JBHMBS010000029.1"/>
</dbReference>